<keyword evidence="13" id="KW-0804">Transcription</keyword>
<comment type="cofactor">
    <cofactor evidence="1">
        <name>Zn(2+)</name>
        <dbReference type="ChEBI" id="CHEBI:29105"/>
    </cofactor>
</comment>
<organism evidence="18 19">
    <name type="scientific">Pipistrellus kuhlii</name>
    <name type="common">Kuhl's pipistrelle</name>
    <dbReference type="NCBI Taxonomy" id="59472"/>
    <lineage>
        <taxon>Eukaryota</taxon>
        <taxon>Metazoa</taxon>
        <taxon>Chordata</taxon>
        <taxon>Craniata</taxon>
        <taxon>Vertebrata</taxon>
        <taxon>Euteleostomi</taxon>
        <taxon>Mammalia</taxon>
        <taxon>Eutheria</taxon>
        <taxon>Laurasiatheria</taxon>
        <taxon>Chiroptera</taxon>
        <taxon>Yangochiroptera</taxon>
        <taxon>Vespertilionidae</taxon>
        <taxon>Pipistrellus</taxon>
    </lineage>
</organism>
<reference evidence="18 19" key="1">
    <citation type="journal article" date="2020" name="Nature">
        <title>Six reference-quality genomes reveal evolution of bat adaptations.</title>
        <authorList>
            <person name="Jebb D."/>
            <person name="Huang Z."/>
            <person name="Pippel M."/>
            <person name="Hughes G.M."/>
            <person name="Lavrichenko K."/>
            <person name="Devanna P."/>
            <person name="Winkler S."/>
            <person name="Jermiin L.S."/>
            <person name="Skirmuntt E.C."/>
            <person name="Katzourakis A."/>
            <person name="Burkitt-Gray L."/>
            <person name="Ray D.A."/>
            <person name="Sullivan K.A.M."/>
            <person name="Roscito J.G."/>
            <person name="Kirilenko B.M."/>
            <person name="Davalos L.M."/>
            <person name="Corthals A.P."/>
            <person name="Power M.L."/>
            <person name="Jones G."/>
            <person name="Ransome R.D."/>
            <person name="Dechmann D.K.N."/>
            <person name="Locatelli A.G."/>
            <person name="Puechmaille S.J."/>
            <person name="Fedrigo O."/>
            <person name="Jarvis E.D."/>
            <person name="Hiller M."/>
            <person name="Vernes S.C."/>
            <person name="Myers E.W."/>
            <person name="Teeling E.C."/>
        </authorList>
    </citation>
    <scope>NUCLEOTIDE SEQUENCE [LARGE SCALE GENOMIC DNA]</scope>
    <source>
        <strain evidence="18">MPipKuh1</strain>
        <tissue evidence="18">Flight muscle</tissue>
    </source>
</reference>
<dbReference type="Gene3D" id="3.40.800.20">
    <property type="entry name" value="Histone deacetylase domain"/>
    <property type="match status" value="1"/>
</dbReference>
<dbReference type="InterPro" id="IPR037138">
    <property type="entry name" value="His_deacetylse_dom_sf"/>
</dbReference>
<keyword evidence="5" id="KW-0479">Metal-binding</keyword>
<keyword evidence="11" id="KW-0156">Chromatin regulator</keyword>
<evidence type="ECO:0000256" key="13">
    <source>
        <dbReference type="ARBA" id="ARBA00023163"/>
    </source>
</evidence>
<dbReference type="EMBL" id="JACAGB010000032">
    <property type="protein sequence ID" value="KAF6294602.1"/>
    <property type="molecule type" value="Genomic_DNA"/>
</dbReference>
<accession>A0A7J7T1N1</accession>
<dbReference type="Proteomes" id="UP000558488">
    <property type="component" value="Unassembled WGS sequence"/>
</dbReference>
<evidence type="ECO:0000256" key="14">
    <source>
        <dbReference type="ARBA" id="ARBA00023242"/>
    </source>
</evidence>
<dbReference type="GO" id="GO:0016787">
    <property type="term" value="F:hydrolase activity"/>
    <property type="evidence" value="ECO:0007669"/>
    <property type="project" value="UniProtKB-KW"/>
</dbReference>
<comment type="similarity">
    <text evidence="3">Belongs to the histone deacetylase family. HD type 2 subfamily.</text>
</comment>
<name>A0A7J7T1N1_PIPKU</name>
<evidence type="ECO:0000256" key="4">
    <source>
        <dbReference type="ARBA" id="ARBA00022491"/>
    </source>
</evidence>
<dbReference type="InterPro" id="IPR023801">
    <property type="entry name" value="His_deacetylse_dom"/>
</dbReference>
<keyword evidence="12" id="KW-0805">Transcription regulation</keyword>
<dbReference type="SUPFAM" id="SSF57850">
    <property type="entry name" value="RING/U-box"/>
    <property type="match status" value="1"/>
</dbReference>
<dbReference type="InterPro" id="IPR001607">
    <property type="entry name" value="Znf_UBP"/>
</dbReference>
<evidence type="ECO:0000259" key="17">
    <source>
        <dbReference type="PROSITE" id="PS50271"/>
    </source>
</evidence>
<dbReference type="Gene3D" id="3.30.40.10">
    <property type="entry name" value="Zinc/RING finger domain, C3HC4 (zinc finger)"/>
    <property type="match status" value="1"/>
</dbReference>
<evidence type="ECO:0000256" key="10">
    <source>
        <dbReference type="ARBA" id="ARBA00022833"/>
    </source>
</evidence>
<evidence type="ECO:0000313" key="19">
    <source>
        <dbReference type="Proteomes" id="UP000558488"/>
    </source>
</evidence>
<dbReference type="Pfam" id="PF00850">
    <property type="entry name" value="Hist_deacetyl"/>
    <property type="match status" value="1"/>
</dbReference>
<comment type="caution">
    <text evidence="18">The sequence shown here is derived from an EMBL/GenBank/DDBJ whole genome shotgun (WGS) entry which is preliminary data.</text>
</comment>
<keyword evidence="8" id="KW-0833">Ubl conjugation pathway</keyword>
<gene>
    <name evidence="18" type="ORF">mPipKuh1_006105</name>
</gene>
<feature type="compositionally biased region" description="Acidic residues" evidence="16">
    <location>
        <begin position="315"/>
        <end position="325"/>
    </location>
</feature>
<keyword evidence="9" id="KW-0378">Hydrolase</keyword>
<feature type="region of interest" description="Disordered" evidence="16">
    <location>
        <begin position="195"/>
        <end position="291"/>
    </location>
</feature>
<dbReference type="GO" id="GO:0006325">
    <property type="term" value="P:chromatin organization"/>
    <property type="evidence" value="ECO:0007669"/>
    <property type="project" value="UniProtKB-KW"/>
</dbReference>
<dbReference type="InterPro" id="IPR023696">
    <property type="entry name" value="Ureohydrolase_dom_sf"/>
</dbReference>
<evidence type="ECO:0000256" key="16">
    <source>
        <dbReference type="SAM" id="MobiDB-lite"/>
    </source>
</evidence>
<dbReference type="SMART" id="SM00290">
    <property type="entry name" value="ZnF_UBP"/>
    <property type="match status" value="1"/>
</dbReference>
<dbReference type="SUPFAM" id="SSF52768">
    <property type="entry name" value="Arginase/deacetylase"/>
    <property type="match status" value="1"/>
</dbReference>
<comment type="subcellular location">
    <subcellularLocation>
        <location evidence="2">Nucleus</location>
    </subcellularLocation>
</comment>
<dbReference type="AlphaFoldDB" id="A0A7J7T1N1"/>
<dbReference type="FunFam" id="3.30.40.10:FF:000342">
    <property type="entry name" value="Histone deacetylase 6"/>
    <property type="match status" value="1"/>
</dbReference>
<evidence type="ECO:0000256" key="1">
    <source>
        <dbReference type="ARBA" id="ARBA00001947"/>
    </source>
</evidence>
<keyword evidence="10" id="KW-0862">Zinc</keyword>
<keyword evidence="4" id="KW-0678">Repressor</keyword>
<keyword evidence="14" id="KW-0539">Nucleus</keyword>
<feature type="compositionally biased region" description="Polar residues" evidence="16">
    <location>
        <begin position="234"/>
        <end position="245"/>
    </location>
</feature>
<evidence type="ECO:0000256" key="2">
    <source>
        <dbReference type="ARBA" id="ARBA00004123"/>
    </source>
</evidence>
<evidence type="ECO:0000256" key="3">
    <source>
        <dbReference type="ARBA" id="ARBA00007738"/>
    </source>
</evidence>
<keyword evidence="7 15" id="KW-0863">Zinc-finger</keyword>
<sequence>MGDEGAPNQVGRAAGTGFTVNVAWNGPRMGDSEYLAAWHRLVLPIAYEFNPELVLVSAGFDAAWGDPLGGCHLSPEGYAHLTHLLMGLASGRIILILEGGYNLASISESMACCTRTLLGDPPPVLTLSRPPLLGALESITDTILVHRRYWRSLRTTKMEDKEEPFSSKPVTKEAPQAANPGPAKKLEENILDESLGKATSAASAQESTPPVVELTQDQPSQAASGGAMLDHTTSEAATQNQTTSEAAAGEAALDQTTTEEAVGGAKLSQTPQASSTDNQTPPTSPVPGATSQISLSTLIGNLRTLELDDKAQEAPESEAPEEEGLPEAAGGRDIDDSVPLQAFGNIDQATFYAVTPLAWCPHLVAVRPLPEAGLDVTQPCQDCGAPQENWVCLSCYEVYCSRYINAHMVRHYESSGHPLVLSYTDLSTWCYPCQAYVHHQTLLEVKNVAHQNKFGEDMPHSH</sequence>
<dbReference type="PANTHER" id="PTHR47665">
    <property type="entry name" value="HISTONE DEACETYLASE-LIKE PROTEIN"/>
    <property type="match status" value="1"/>
</dbReference>
<keyword evidence="19" id="KW-1185">Reference proteome</keyword>
<dbReference type="Pfam" id="PF02148">
    <property type="entry name" value="zf-UBP"/>
    <property type="match status" value="1"/>
</dbReference>
<proteinExistence type="inferred from homology"/>
<dbReference type="GO" id="GO:0008270">
    <property type="term" value="F:zinc ion binding"/>
    <property type="evidence" value="ECO:0007669"/>
    <property type="project" value="UniProtKB-KW"/>
</dbReference>
<dbReference type="PANTHER" id="PTHR47665:SF1">
    <property type="entry name" value="HISTONE DEACETYLASE-LIKE PROTEIN"/>
    <property type="match status" value="1"/>
</dbReference>
<evidence type="ECO:0000256" key="5">
    <source>
        <dbReference type="ARBA" id="ARBA00022723"/>
    </source>
</evidence>
<feature type="region of interest" description="Disordered" evidence="16">
    <location>
        <begin position="311"/>
        <end position="336"/>
    </location>
</feature>
<feature type="domain" description="UBP-type" evidence="17">
    <location>
        <begin position="358"/>
        <end position="456"/>
    </location>
</feature>
<evidence type="ECO:0000313" key="18">
    <source>
        <dbReference type="EMBL" id="KAF6294602.1"/>
    </source>
</evidence>
<protein>
    <submittedName>
        <fullName evidence="18">Histone deacetylase 6</fullName>
    </submittedName>
</protein>
<evidence type="ECO:0000256" key="11">
    <source>
        <dbReference type="ARBA" id="ARBA00022853"/>
    </source>
</evidence>
<feature type="region of interest" description="Disordered" evidence="16">
    <location>
        <begin position="158"/>
        <end position="183"/>
    </location>
</feature>
<evidence type="ECO:0000256" key="12">
    <source>
        <dbReference type="ARBA" id="ARBA00023015"/>
    </source>
</evidence>
<evidence type="ECO:0000256" key="15">
    <source>
        <dbReference type="PROSITE-ProRule" id="PRU00502"/>
    </source>
</evidence>
<dbReference type="PROSITE" id="PS50271">
    <property type="entry name" value="ZF_UBP"/>
    <property type="match status" value="1"/>
</dbReference>
<evidence type="ECO:0000256" key="9">
    <source>
        <dbReference type="ARBA" id="ARBA00022801"/>
    </source>
</evidence>
<evidence type="ECO:0000256" key="6">
    <source>
        <dbReference type="ARBA" id="ARBA00022737"/>
    </source>
</evidence>
<evidence type="ECO:0000256" key="8">
    <source>
        <dbReference type="ARBA" id="ARBA00022786"/>
    </source>
</evidence>
<keyword evidence="6" id="KW-0677">Repeat</keyword>
<dbReference type="InterPro" id="IPR013083">
    <property type="entry name" value="Znf_RING/FYVE/PHD"/>
</dbReference>
<feature type="compositionally biased region" description="Polar residues" evidence="16">
    <location>
        <begin position="267"/>
        <end position="281"/>
    </location>
</feature>
<dbReference type="GO" id="GO:0005634">
    <property type="term" value="C:nucleus"/>
    <property type="evidence" value="ECO:0007669"/>
    <property type="project" value="UniProtKB-SubCell"/>
</dbReference>
<evidence type="ECO:0000256" key="7">
    <source>
        <dbReference type="ARBA" id="ARBA00022771"/>
    </source>
</evidence>